<dbReference type="Gene3D" id="1.25.40.390">
    <property type="match status" value="1"/>
</dbReference>
<dbReference type="InterPro" id="IPR011990">
    <property type="entry name" value="TPR-like_helical_dom_sf"/>
</dbReference>
<dbReference type="RefSeq" id="WP_119051299.1">
    <property type="nucleotide sequence ID" value="NZ_CP032157.1"/>
</dbReference>
<feature type="region of interest" description="Disordered" evidence="6">
    <location>
        <begin position="386"/>
        <end position="405"/>
    </location>
</feature>
<dbReference type="GO" id="GO:0009279">
    <property type="term" value="C:cell outer membrane"/>
    <property type="evidence" value="ECO:0007669"/>
    <property type="project" value="UniProtKB-SubCell"/>
</dbReference>
<evidence type="ECO:0000256" key="1">
    <source>
        <dbReference type="ARBA" id="ARBA00004442"/>
    </source>
</evidence>
<protein>
    <submittedName>
        <fullName evidence="8">RagB/SusD family nutrient uptake outer membrane protein</fullName>
    </submittedName>
</protein>
<keyword evidence="4" id="KW-0472">Membrane</keyword>
<gene>
    <name evidence="8" type="ORF">D3H65_16125</name>
</gene>
<comment type="subcellular location">
    <subcellularLocation>
        <location evidence="1">Cell outer membrane</location>
    </subcellularLocation>
</comment>
<sequence length="562" mass="64066">MKQLRKALLYTALASSTILMDGCTKLDENLYDRLATTDFYNNKNEVISAVLRPYTHANAWTTPSGQASWWRFSELNADQLAWPTKGRHGEDGGKWKRLHYHTWTNDEGDLNGAWQLMWWGLGLCTDPIQNLESRSIAAMGITQEEKDAFIAELKLLRAYHYLKIMDLWGKVPIVTEVGKPLNPPTKSRVDVFNFIEKEIKDNIDKAPKHSANMIGRMSQAGGYAMLVELYLNAQVWTGTPRWDDCITAANKLISGEAGGQNGAMGLDANIFDAFKPDNDKSKEALFSIAYEYQAGSFEPAWPGEFYHFNQKDIYGGHRNGNDGIVLIPGVWTKYDDKDLRKRGWFLEGLQLRWDDSTKTKPVVGGNGNEYANQPLVFVDNIRKNKTLQPGQDPNTLSSTMSDGEENSGVRFNKYVLGNQIAGPKNSTPPPHPKYNSTDWNVYRLTWVYFAKAEAIMRKNGGVATQEAVTLINDCKKRAFDPLDWPAFAYTTTTLTMDELLAERGREFIFEGFRRQDLIRWDKLTTATWWDHQPTQKYRELYPIPQQQRVLNINLEQNTGYPQ</sequence>
<organism evidence="8 9">
    <name type="scientific">Paraflavitalea soli</name>
    <dbReference type="NCBI Taxonomy" id="2315862"/>
    <lineage>
        <taxon>Bacteria</taxon>
        <taxon>Pseudomonadati</taxon>
        <taxon>Bacteroidota</taxon>
        <taxon>Chitinophagia</taxon>
        <taxon>Chitinophagales</taxon>
        <taxon>Chitinophagaceae</taxon>
        <taxon>Paraflavitalea</taxon>
    </lineage>
</organism>
<keyword evidence="9" id="KW-1185">Reference proteome</keyword>
<evidence type="ECO:0000256" key="5">
    <source>
        <dbReference type="ARBA" id="ARBA00023237"/>
    </source>
</evidence>
<name>A0A3B7MMR1_9BACT</name>
<evidence type="ECO:0000256" key="6">
    <source>
        <dbReference type="SAM" id="MobiDB-lite"/>
    </source>
</evidence>
<dbReference type="KEGG" id="pseg:D3H65_16125"/>
<dbReference type="OrthoDB" id="9783641at2"/>
<dbReference type="AlphaFoldDB" id="A0A3B7MMR1"/>
<comment type="similarity">
    <text evidence="2">Belongs to the SusD family.</text>
</comment>
<evidence type="ECO:0000259" key="7">
    <source>
        <dbReference type="Pfam" id="PF07980"/>
    </source>
</evidence>
<reference evidence="8 9" key="1">
    <citation type="submission" date="2018-09" db="EMBL/GenBank/DDBJ databases">
        <title>Genome sequencing of strain 6GH32-13.</title>
        <authorList>
            <person name="Weon H.-Y."/>
            <person name="Heo J."/>
            <person name="Kwon S.-W."/>
        </authorList>
    </citation>
    <scope>NUCLEOTIDE SEQUENCE [LARGE SCALE GENOMIC DNA]</scope>
    <source>
        <strain evidence="8 9">5GH32-13</strain>
    </source>
</reference>
<evidence type="ECO:0000256" key="2">
    <source>
        <dbReference type="ARBA" id="ARBA00006275"/>
    </source>
</evidence>
<dbReference type="Pfam" id="PF07980">
    <property type="entry name" value="SusD_RagB"/>
    <property type="match status" value="1"/>
</dbReference>
<evidence type="ECO:0000256" key="4">
    <source>
        <dbReference type="ARBA" id="ARBA00023136"/>
    </source>
</evidence>
<accession>A0A3B7MMR1</accession>
<evidence type="ECO:0000313" key="8">
    <source>
        <dbReference type="EMBL" id="AXY75418.1"/>
    </source>
</evidence>
<dbReference type="EMBL" id="CP032157">
    <property type="protein sequence ID" value="AXY75418.1"/>
    <property type="molecule type" value="Genomic_DNA"/>
</dbReference>
<evidence type="ECO:0000313" key="9">
    <source>
        <dbReference type="Proteomes" id="UP000263900"/>
    </source>
</evidence>
<dbReference type="SUPFAM" id="SSF48452">
    <property type="entry name" value="TPR-like"/>
    <property type="match status" value="1"/>
</dbReference>
<dbReference type="InterPro" id="IPR012944">
    <property type="entry name" value="SusD_RagB_dom"/>
</dbReference>
<feature type="compositionally biased region" description="Polar residues" evidence="6">
    <location>
        <begin position="386"/>
        <end position="401"/>
    </location>
</feature>
<keyword evidence="3" id="KW-0732">Signal</keyword>
<proteinExistence type="inferred from homology"/>
<evidence type="ECO:0000256" key="3">
    <source>
        <dbReference type="ARBA" id="ARBA00022729"/>
    </source>
</evidence>
<dbReference type="Proteomes" id="UP000263900">
    <property type="component" value="Chromosome"/>
</dbReference>
<feature type="domain" description="RagB/SusD" evidence="7">
    <location>
        <begin position="402"/>
        <end position="560"/>
    </location>
</feature>
<keyword evidence="5" id="KW-0998">Cell outer membrane</keyword>